<dbReference type="GO" id="GO:0052621">
    <property type="term" value="F:diguanylate cyclase activity"/>
    <property type="evidence" value="ECO:0007669"/>
    <property type="project" value="UniProtKB-EC"/>
</dbReference>
<dbReference type="Pfam" id="PF00072">
    <property type="entry name" value="Response_reg"/>
    <property type="match status" value="1"/>
</dbReference>
<dbReference type="GO" id="GO:0043709">
    <property type="term" value="P:cell adhesion involved in single-species biofilm formation"/>
    <property type="evidence" value="ECO:0007669"/>
    <property type="project" value="TreeGrafter"/>
</dbReference>
<dbReference type="EC" id="2.7.7.65" evidence="2"/>
<dbReference type="RefSeq" id="WP_103685731.1">
    <property type="nucleotide sequence ID" value="NZ_PQGG01000040.1"/>
</dbReference>
<dbReference type="InterPro" id="IPR043128">
    <property type="entry name" value="Rev_trsase/Diguanyl_cyclase"/>
</dbReference>
<comment type="caution">
    <text evidence="7">The sequence shown here is derived from an EMBL/GenBank/DDBJ whole genome shotgun (WGS) entry which is preliminary data.</text>
</comment>
<evidence type="ECO:0000256" key="3">
    <source>
        <dbReference type="ARBA" id="ARBA00034247"/>
    </source>
</evidence>
<gene>
    <name evidence="7" type="ORF">C0068_17315</name>
</gene>
<dbReference type="PROSITE" id="PS50887">
    <property type="entry name" value="GGDEF"/>
    <property type="match status" value="1"/>
</dbReference>
<dbReference type="InterPro" id="IPR050469">
    <property type="entry name" value="Diguanylate_Cyclase"/>
</dbReference>
<dbReference type="SUPFAM" id="SSF55073">
    <property type="entry name" value="Nucleotide cyclase"/>
    <property type="match status" value="1"/>
</dbReference>
<dbReference type="FunFam" id="3.30.70.270:FF:000001">
    <property type="entry name" value="Diguanylate cyclase domain protein"/>
    <property type="match status" value="1"/>
</dbReference>
<dbReference type="NCBIfam" id="TIGR00254">
    <property type="entry name" value="GGDEF"/>
    <property type="match status" value="1"/>
</dbReference>
<evidence type="ECO:0000313" key="7">
    <source>
        <dbReference type="EMBL" id="POP51395.1"/>
    </source>
</evidence>
<dbReference type="SUPFAM" id="SSF52172">
    <property type="entry name" value="CheY-like"/>
    <property type="match status" value="1"/>
</dbReference>
<keyword evidence="4" id="KW-0597">Phosphoprotein</keyword>
<dbReference type="OrthoDB" id="9812260at2"/>
<dbReference type="SMART" id="SM00448">
    <property type="entry name" value="REC"/>
    <property type="match status" value="1"/>
</dbReference>
<dbReference type="Pfam" id="PF00990">
    <property type="entry name" value="GGDEF"/>
    <property type="match status" value="1"/>
</dbReference>
<dbReference type="InterPro" id="IPR000160">
    <property type="entry name" value="GGDEF_dom"/>
</dbReference>
<protein>
    <recommendedName>
        <fullName evidence="2">diguanylate cyclase</fullName>
        <ecNumber evidence="2">2.7.7.65</ecNumber>
    </recommendedName>
</protein>
<dbReference type="AlphaFoldDB" id="A0A2S4HBN1"/>
<feature type="modified residue" description="4-aspartylphosphate" evidence="4">
    <location>
        <position position="73"/>
    </location>
</feature>
<dbReference type="PANTHER" id="PTHR45138">
    <property type="entry name" value="REGULATORY COMPONENTS OF SENSORY TRANSDUCTION SYSTEM"/>
    <property type="match status" value="1"/>
</dbReference>
<dbReference type="EMBL" id="PQGG01000040">
    <property type="protein sequence ID" value="POP51395.1"/>
    <property type="molecule type" value="Genomic_DNA"/>
</dbReference>
<accession>A0A2S4HBN1</accession>
<dbReference type="Gene3D" id="3.30.70.270">
    <property type="match status" value="1"/>
</dbReference>
<comment type="catalytic activity">
    <reaction evidence="3">
        <text>2 GTP = 3',3'-c-di-GMP + 2 diphosphate</text>
        <dbReference type="Rhea" id="RHEA:24898"/>
        <dbReference type="ChEBI" id="CHEBI:33019"/>
        <dbReference type="ChEBI" id="CHEBI:37565"/>
        <dbReference type="ChEBI" id="CHEBI:58805"/>
        <dbReference type="EC" id="2.7.7.65"/>
    </reaction>
</comment>
<evidence type="ECO:0000259" key="6">
    <source>
        <dbReference type="PROSITE" id="PS50887"/>
    </source>
</evidence>
<evidence type="ECO:0000256" key="2">
    <source>
        <dbReference type="ARBA" id="ARBA00012528"/>
    </source>
</evidence>
<dbReference type="Gene3D" id="3.40.50.2300">
    <property type="match status" value="1"/>
</dbReference>
<dbReference type="GO" id="GO:1902201">
    <property type="term" value="P:negative regulation of bacterial-type flagellum-dependent cell motility"/>
    <property type="evidence" value="ECO:0007669"/>
    <property type="project" value="TreeGrafter"/>
</dbReference>
<evidence type="ECO:0000256" key="4">
    <source>
        <dbReference type="PROSITE-ProRule" id="PRU00169"/>
    </source>
</evidence>
<dbReference type="PANTHER" id="PTHR45138:SF9">
    <property type="entry name" value="DIGUANYLATE CYCLASE DGCM-RELATED"/>
    <property type="match status" value="1"/>
</dbReference>
<dbReference type="SMART" id="SM00267">
    <property type="entry name" value="GGDEF"/>
    <property type="match status" value="1"/>
</dbReference>
<dbReference type="InterPro" id="IPR001789">
    <property type="entry name" value="Sig_transdc_resp-reg_receiver"/>
</dbReference>
<evidence type="ECO:0000313" key="8">
    <source>
        <dbReference type="Proteomes" id="UP000237222"/>
    </source>
</evidence>
<dbReference type="Proteomes" id="UP000237222">
    <property type="component" value="Unassembled WGS sequence"/>
</dbReference>
<comment type="cofactor">
    <cofactor evidence="1">
        <name>Mg(2+)</name>
        <dbReference type="ChEBI" id="CHEBI:18420"/>
    </cofactor>
</comment>
<reference evidence="7" key="1">
    <citation type="submission" date="2018-01" db="EMBL/GenBank/DDBJ databases">
        <authorList>
            <person name="Yu X.-D."/>
        </authorList>
    </citation>
    <scope>NUCLEOTIDE SEQUENCE</scope>
    <source>
        <strain evidence="7">ZX-21</strain>
    </source>
</reference>
<dbReference type="PROSITE" id="PS50110">
    <property type="entry name" value="RESPONSE_REGULATORY"/>
    <property type="match status" value="1"/>
</dbReference>
<dbReference type="InterPro" id="IPR011006">
    <property type="entry name" value="CheY-like_superfamily"/>
</dbReference>
<evidence type="ECO:0000259" key="5">
    <source>
        <dbReference type="PROSITE" id="PS50110"/>
    </source>
</evidence>
<feature type="domain" description="GGDEF" evidence="6">
    <location>
        <begin position="183"/>
        <end position="319"/>
    </location>
</feature>
<evidence type="ECO:0000256" key="1">
    <source>
        <dbReference type="ARBA" id="ARBA00001946"/>
    </source>
</evidence>
<sequence length="319" mass="35370">MTDTQSLFSLDVDFAPGAIYPERPKLLIVDDQPVNIQVLYQVFSASCEVFMATSGQQALDVCRQKDPDLILLDVVMPDMDGIEVCRKLKSEPETRDVPVIFVTSQDSPEEETLGLEVGAVDFITKPVNPSVVKARVKTHLMLKIQADALRQLASVDGLTGISNRRIFDERLQVEWRACRRTDKPLSVIMIDVDHFKKYNDHYGHLEGDACLKMVADALKGHEWRGRDVVSRYGGEEFVCLMPETSLEAALAKAEAIRSRVYDLAMPHAMSGNADRVTISVGVACTTPKTNESKELLSAADEQLYKAKEGGRNRVEGASL</sequence>
<dbReference type="GO" id="GO:0005886">
    <property type="term" value="C:plasma membrane"/>
    <property type="evidence" value="ECO:0007669"/>
    <property type="project" value="TreeGrafter"/>
</dbReference>
<feature type="domain" description="Response regulatory" evidence="5">
    <location>
        <begin position="25"/>
        <end position="140"/>
    </location>
</feature>
<dbReference type="CDD" id="cd01949">
    <property type="entry name" value="GGDEF"/>
    <property type="match status" value="1"/>
</dbReference>
<proteinExistence type="predicted"/>
<dbReference type="InterPro" id="IPR029787">
    <property type="entry name" value="Nucleotide_cyclase"/>
</dbReference>
<name>A0A2S4HBN1_9GAMM</name>
<dbReference type="GO" id="GO:0000160">
    <property type="term" value="P:phosphorelay signal transduction system"/>
    <property type="evidence" value="ECO:0007669"/>
    <property type="project" value="InterPro"/>
</dbReference>
<organism evidence="7 8">
    <name type="scientific">Zhongshania marina</name>
    <dbReference type="NCBI Taxonomy" id="2304603"/>
    <lineage>
        <taxon>Bacteria</taxon>
        <taxon>Pseudomonadati</taxon>
        <taxon>Pseudomonadota</taxon>
        <taxon>Gammaproteobacteria</taxon>
        <taxon>Cellvibrionales</taxon>
        <taxon>Spongiibacteraceae</taxon>
        <taxon>Zhongshania</taxon>
    </lineage>
</organism>